<evidence type="ECO:0000313" key="10">
    <source>
        <dbReference type="Proteomes" id="UP000184526"/>
    </source>
</evidence>
<name>A0A1M5SYE2_9CLOT</name>
<evidence type="ECO:0000256" key="4">
    <source>
        <dbReference type="ARBA" id="ARBA00022692"/>
    </source>
</evidence>
<dbReference type="OrthoDB" id="9811198at2"/>
<evidence type="ECO:0000256" key="7">
    <source>
        <dbReference type="SAM" id="Phobius"/>
    </source>
</evidence>
<evidence type="ECO:0000256" key="1">
    <source>
        <dbReference type="ARBA" id="ARBA00004651"/>
    </source>
</evidence>
<keyword evidence="6 7" id="KW-0472">Membrane</keyword>
<dbReference type="GO" id="GO:0005886">
    <property type="term" value="C:plasma membrane"/>
    <property type="evidence" value="ECO:0007669"/>
    <property type="project" value="UniProtKB-SubCell"/>
</dbReference>
<feature type="transmembrane region" description="Helical" evidence="7">
    <location>
        <begin position="35"/>
        <end position="55"/>
    </location>
</feature>
<dbReference type="InterPro" id="IPR049177">
    <property type="entry name" value="MgtC_SapB_SrpB_YhiD_N"/>
</dbReference>
<keyword evidence="5 7" id="KW-1133">Transmembrane helix</keyword>
<evidence type="ECO:0000256" key="3">
    <source>
        <dbReference type="ARBA" id="ARBA00022475"/>
    </source>
</evidence>
<gene>
    <name evidence="9" type="ORF">SAMN02745196_00366</name>
</gene>
<comment type="similarity">
    <text evidence="2">Belongs to the MgtC/SapB family.</text>
</comment>
<evidence type="ECO:0000256" key="5">
    <source>
        <dbReference type="ARBA" id="ARBA00022989"/>
    </source>
</evidence>
<feature type="transmembrane region" description="Helical" evidence="7">
    <location>
        <begin position="6"/>
        <end position="23"/>
    </location>
</feature>
<evidence type="ECO:0000256" key="6">
    <source>
        <dbReference type="ARBA" id="ARBA00023136"/>
    </source>
</evidence>
<evidence type="ECO:0000313" key="9">
    <source>
        <dbReference type="EMBL" id="SHH43537.1"/>
    </source>
</evidence>
<feature type="transmembrane region" description="Helical" evidence="7">
    <location>
        <begin position="125"/>
        <end position="142"/>
    </location>
</feature>
<protein>
    <submittedName>
        <fullName evidence="9">Putative Mg2+ transporter-C (MgtC) family protein</fullName>
    </submittedName>
</protein>
<dbReference type="PANTHER" id="PTHR33778">
    <property type="entry name" value="PROTEIN MGTC"/>
    <property type="match status" value="1"/>
</dbReference>
<feature type="transmembrane region" description="Helical" evidence="7">
    <location>
        <begin position="75"/>
        <end position="94"/>
    </location>
</feature>
<dbReference type="InterPro" id="IPR003416">
    <property type="entry name" value="MgtC/SapB/SrpB/YhiD_fam"/>
</dbReference>
<keyword evidence="10" id="KW-1185">Reference proteome</keyword>
<dbReference type="STRING" id="1121306.SAMN02745196_00366"/>
<organism evidence="9 10">
    <name type="scientific">Clostridium collagenovorans DSM 3089</name>
    <dbReference type="NCBI Taxonomy" id="1121306"/>
    <lineage>
        <taxon>Bacteria</taxon>
        <taxon>Bacillati</taxon>
        <taxon>Bacillota</taxon>
        <taxon>Clostridia</taxon>
        <taxon>Eubacteriales</taxon>
        <taxon>Clostridiaceae</taxon>
        <taxon>Clostridium</taxon>
    </lineage>
</organism>
<dbReference type="PRINTS" id="PR01837">
    <property type="entry name" value="MGTCSAPBPROT"/>
</dbReference>
<dbReference type="EMBL" id="FQXP01000003">
    <property type="protein sequence ID" value="SHH43537.1"/>
    <property type="molecule type" value="Genomic_DNA"/>
</dbReference>
<keyword evidence="4 7" id="KW-0812">Transmembrane</keyword>
<keyword evidence="3" id="KW-1003">Cell membrane</keyword>
<proteinExistence type="inferred from homology"/>
<dbReference type="PANTHER" id="PTHR33778:SF1">
    <property type="entry name" value="MAGNESIUM TRANSPORTER YHID-RELATED"/>
    <property type="match status" value="1"/>
</dbReference>
<feature type="domain" description="MgtC/SapB/SrpB/YhiD N-terminal" evidence="8">
    <location>
        <begin position="10"/>
        <end position="147"/>
    </location>
</feature>
<dbReference type="Pfam" id="PF02308">
    <property type="entry name" value="MgtC"/>
    <property type="match status" value="1"/>
</dbReference>
<sequence length="219" mass="24437">MDMYEICIRLCLAVAISAIIGFDREQKNRPAGLRTHILVCLGATIISILEVYLIYDAKNLIINYPDIYNSIKIDMSRIGAQVITGVGFLGAGSIIQEKGNVKGLTTAASLWVVACLGLVIGKGYYIFSIICSLIVFVVLASMKNFENGHFEKIYTMDIEIASNDIKSLKVLNELIEEDEVRVKSISVKYNDKLKGYIYKYSIESGKNTTINKILEKVYK</sequence>
<dbReference type="AlphaFoldDB" id="A0A1M5SYE2"/>
<accession>A0A1M5SYE2</accession>
<dbReference type="RefSeq" id="WP_072829487.1">
    <property type="nucleotide sequence ID" value="NZ_FQXP01000003.1"/>
</dbReference>
<comment type="subcellular location">
    <subcellularLocation>
        <location evidence="1">Cell membrane</location>
        <topology evidence="1">Multi-pass membrane protein</topology>
    </subcellularLocation>
</comment>
<evidence type="ECO:0000256" key="2">
    <source>
        <dbReference type="ARBA" id="ARBA00009298"/>
    </source>
</evidence>
<dbReference type="Proteomes" id="UP000184526">
    <property type="component" value="Unassembled WGS sequence"/>
</dbReference>
<evidence type="ECO:0000259" key="8">
    <source>
        <dbReference type="Pfam" id="PF02308"/>
    </source>
</evidence>
<reference evidence="9 10" key="1">
    <citation type="submission" date="2016-11" db="EMBL/GenBank/DDBJ databases">
        <authorList>
            <person name="Jaros S."/>
            <person name="Januszkiewicz K."/>
            <person name="Wedrychowicz H."/>
        </authorList>
    </citation>
    <scope>NUCLEOTIDE SEQUENCE [LARGE SCALE GENOMIC DNA]</scope>
    <source>
        <strain evidence="9 10">DSM 3089</strain>
    </source>
</reference>